<protein>
    <submittedName>
        <fullName evidence="2">Uncharacterized protein</fullName>
    </submittedName>
</protein>
<evidence type="ECO:0000313" key="1">
    <source>
        <dbReference type="Proteomes" id="UP000887574"/>
    </source>
</evidence>
<name>A0A915ERQ7_9BILA</name>
<accession>A0A915ERQ7</accession>
<dbReference type="Proteomes" id="UP000887574">
    <property type="component" value="Unplaced"/>
</dbReference>
<dbReference type="AlphaFoldDB" id="A0A915ERQ7"/>
<proteinExistence type="predicted"/>
<evidence type="ECO:0000313" key="2">
    <source>
        <dbReference type="WBParaSite" id="jg825"/>
    </source>
</evidence>
<keyword evidence="1" id="KW-1185">Reference proteome</keyword>
<reference evidence="2" key="1">
    <citation type="submission" date="2022-11" db="UniProtKB">
        <authorList>
            <consortium name="WormBaseParasite"/>
        </authorList>
    </citation>
    <scope>IDENTIFICATION</scope>
</reference>
<organism evidence="1 2">
    <name type="scientific">Ditylenchus dipsaci</name>
    <dbReference type="NCBI Taxonomy" id="166011"/>
    <lineage>
        <taxon>Eukaryota</taxon>
        <taxon>Metazoa</taxon>
        <taxon>Ecdysozoa</taxon>
        <taxon>Nematoda</taxon>
        <taxon>Chromadorea</taxon>
        <taxon>Rhabditida</taxon>
        <taxon>Tylenchina</taxon>
        <taxon>Tylenchomorpha</taxon>
        <taxon>Sphaerularioidea</taxon>
        <taxon>Anguinidae</taxon>
        <taxon>Anguininae</taxon>
        <taxon>Ditylenchus</taxon>
    </lineage>
</organism>
<dbReference type="WBParaSite" id="jg825">
    <property type="protein sequence ID" value="jg825"/>
    <property type="gene ID" value="jg825"/>
</dbReference>
<sequence>MAILLNWKEVSTNLLLRKLMCKHRDSLTLSRCESSSDRFDSSFDLSFSKSTRSMQLNRSKKNSLSSSSMMKRQPEVPVMMENSSNFWSSAHLMTTSTPKADVRYVTSVSS</sequence>